<evidence type="ECO:0000256" key="1">
    <source>
        <dbReference type="SAM" id="Phobius"/>
    </source>
</evidence>
<evidence type="ECO:0000313" key="2">
    <source>
        <dbReference type="EMBL" id="CAB5359089.1"/>
    </source>
</evidence>
<name>A0A915Z374_9GLOM</name>
<keyword evidence="1" id="KW-1133">Transmembrane helix</keyword>
<dbReference type="AlphaFoldDB" id="A0A915Z374"/>
<dbReference type="EMBL" id="CAGKOT010000013">
    <property type="protein sequence ID" value="CAB5359089.1"/>
    <property type="molecule type" value="Genomic_DNA"/>
</dbReference>
<keyword evidence="1" id="KW-0472">Membrane</keyword>
<dbReference type="OrthoDB" id="2465238at2759"/>
<sequence length="245" mass="27763">MDQKLYETLNRKPGLFAIAAAMIFVIIIILTFIVRIFQFPHHRQQYLISENTQSVPTRILCIIRVFNSFVDKPKHNLDLSDEFKSFQRGNNNCTFLNSTSSSMNEDNSGGGFYLLGFSKINVTSGIISNYIGDTNNEMNWNLSMPQWNKFSDVEFLISSDSGNFNFSEVSVDEPKISDQIKYPQPTTWIGLITPIHVITKNEEPPLTLTDLLSNVGGYLPSGEFSAFILVVARRTRSDLCHALYL</sequence>
<organism evidence="2 3">
    <name type="scientific">Rhizophagus irregularis</name>
    <dbReference type="NCBI Taxonomy" id="588596"/>
    <lineage>
        <taxon>Eukaryota</taxon>
        <taxon>Fungi</taxon>
        <taxon>Fungi incertae sedis</taxon>
        <taxon>Mucoromycota</taxon>
        <taxon>Glomeromycotina</taxon>
        <taxon>Glomeromycetes</taxon>
        <taxon>Glomerales</taxon>
        <taxon>Glomeraceae</taxon>
        <taxon>Rhizophagus</taxon>
    </lineage>
</organism>
<reference evidence="2" key="1">
    <citation type="submission" date="2020-05" db="EMBL/GenBank/DDBJ databases">
        <authorList>
            <person name="Rincon C."/>
            <person name="Sanders R I."/>
            <person name="Robbins C."/>
            <person name="Chaturvedi A."/>
        </authorList>
    </citation>
    <scope>NUCLEOTIDE SEQUENCE</scope>
    <source>
        <strain evidence="2">CHB12</strain>
    </source>
</reference>
<evidence type="ECO:0000313" key="3">
    <source>
        <dbReference type="Proteomes" id="UP000684084"/>
    </source>
</evidence>
<feature type="transmembrane region" description="Helical" evidence="1">
    <location>
        <begin position="15"/>
        <end position="37"/>
    </location>
</feature>
<protein>
    <submittedName>
        <fullName evidence="2">Uncharacterized protein</fullName>
    </submittedName>
</protein>
<keyword evidence="1" id="KW-0812">Transmembrane</keyword>
<comment type="caution">
    <text evidence="2">The sequence shown here is derived from an EMBL/GenBank/DDBJ whole genome shotgun (WGS) entry which is preliminary data.</text>
</comment>
<proteinExistence type="predicted"/>
<accession>A0A915Z374</accession>
<dbReference type="Proteomes" id="UP000684084">
    <property type="component" value="Unassembled WGS sequence"/>
</dbReference>
<gene>
    <name evidence="2" type="ORF">CHRIB12_LOCUS7573</name>
</gene>